<accession>A0ABP9ELJ2</accession>
<sequence length="499" mass="53706">MTGPVGPVTSRLIALCAGTRDRLRTPELRERLDGLVTRLSEPRIRVAVGGRMNAGKSTLANALLQERLAATGATETTRLVTWFRHGHQARVRVHHRDGTERVLPLAATGGVGATVGGGDAEIGHLTVETPNDALTRHTLIDTPGMDSLSKLDPDSLAALADADAVVYLMPHPGERDAEAIEAVRGWSGGLRLGAANMIGVLSRIDTLADDDDPWPTARRVADRYARELRAVLSDVVPVAGLLAETARGPDFSETDARALRALAEADRGGVVRKLRTVQRFRAWEEAPIPGDDRERLLELLGLHGIRVALELLDEGRRATPALLAGLAQRSGVAELIERIETVFVAGADRLRASAGIAALEHLGWDAADEVDRRALLALQSELDRLRLEPALRQVDLASALVDLEAGRMRLGDEDTARLRDLATGADDAHRLGLAADADPAAIAAAAAAQIPQWRRLEARPSRVLQRHVRTARELCEHMLFTGRAAAEAGASWQARTPTR</sequence>
<keyword evidence="8" id="KW-1185">Reference proteome</keyword>
<dbReference type="PANTHER" id="PTHR10465">
    <property type="entry name" value="TRANSMEMBRANE GTPASE FZO1"/>
    <property type="match status" value="1"/>
</dbReference>
<evidence type="ECO:0000256" key="5">
    <source>
        <dbReference type="ARBA" id="ARBA00023136"/>
    </source>
</evidence>
<evidence type="ECO:0000256" key="4">
    <source>
        <dbReference type="ARBA" id="ARBA00023134"/>
    </source>
</evidence>
<dbReference type="SUPFAM" id="SSF52540">
    <property type="entry name" value="P-loop containing nucleoside triphosphate hydrolases"/>
    <property type="match status" value="1"/>
</dbReference>
<feature type="domain" description="Dynamin N-terminal" evidence="6">
    <location>
        <begin position="46"/>
        <end position="170"/>
    </location>
</feature>
<evidence type="ECO:0000313" key="7">
    <source>
        <dbReference type="EMBL" id="GAA4881986.1"/>
    </source>
</evidence>
<dbReference type="Gene3D" id="3.40.50.300">
    <property type="entry name" value="P-loop containing nucleotide triphosphate hydrolases"/>
    <property type="match status" value="1"/>
</dbReference>
<comment type="caution">
    <text evidence="7">The sequence shown here is derived from an EMBL/GenBank/DDBJ whole genome shotgun (WGS) entry which is preliminary data.</text>
</comment>
<name>A0ABP9ELJ2_9PSEU</name>
<dbReference type="InterPro" id="IPR027417">
    <property type="entry name" value="P-loop_NTPase"/>
</dbReference>
<keyword evidence="5" id="KW-0472">Membrane</keyword>
<dbReference type="PANTHER" id="PTHR10465:SF0">
    <property type="entry name" value="SARCALUMENIN"/>
    <property type="match status" value="1"/>
</dbReference>
<dbReference type="RefSeq" id="WP_274233592.1">
    <property type="nucleotide sequence ID" value="NZ_BAABHQ010000010.1"/>
</dbReference>
<comment type="subcellular location">
    <subcellularLocation>
        <location evidence="1">Membrane</location>
    </subcellularLocation>
</comment>
<evidence type="ECO:0000256" key="2">
    <source>
        <dbReference type="ARBA" id="ARBA00022741"/>
    </source>
</evidence>
<dbReference type="EMBL" id="BAABHQ010000010">
    <property type="protein sequence ID" value="GAA4881986.1"/>
    <property type="molecule type" value="Genomic_DNA"/>
</dbReference>
<gene>
    <name evidence="7" type="ORF">GCM10023203_36990</name>
</gene>
<keyword evidence="4" id="KW-0342">GTP-binding</keyword>
<protein>
    <submittedName>
        <fullName evidence="7">50S ribosome-binding GTPase</fullName>
    </submittedName>
</protein>
<evidence type="ECO:0000259" key="6">
    <source>
        <dbReference type="Pfam" id="PF00350"/>
    </source>
</evidence>
<reference evidence="8" key="1">
    <citation type="journal article" date="2019" name="Int. J. Syst. Evol. Microbiol.">
        <title>The Global Catalogue of Microorganisms (GCM) 10K type strain sequencing project: providing services to taxonomists for standard genome sequencing and annotation.</title>
        <authorList>
            <consortium name="The Broad Institute Genomics Platform"/>
            <consortium name="The Broad Institute Genome Sequencing Center for Infectious Disease"/>
            <person name="Wu L."/>
            <person name="Ma J."/>
        </authorList>
    </citation>
    <scope>NUCLEOTIDE SEQUENCE [LARGE SCALE GENOMIC DNA]</scope>
    <source>
        <strain evidence="8">JCM 17983</strain>
    </source>
</reference>
<dbReference type="Proteomes" id="UP001500457">
    <property type="component" value="Unassembled WGS sequence"/>
</dbReference>
<proteinExistence type="predicted"/>
<evidence type="ECO:0000313" key="8">
    <source>
        <dbReference type="Proteomes" id="UP001500457"/>
    </source>
</evidence>
<keyword evidence="3" id="KW-0378">Hydrolase</keyword>
<organism evidence="7 8">
    <name type="scientific">Actinomycetospora straminea</name>
    <dbReference type="NCBI Taxonomy" id="663607"/>
    <lineage>
        <taxon>Bacteria</taxon>
        <taxon>Bacillati</taxon>
        <taxon>Actinomycetota</taxon>
        <taxon>Actinomycetes</taxon>
        <taxon>Pseudonocardiales</taxon>
        <taxon>Pseudonocardiaceae</taxon>
        <taxon>Actinomycetospora</taxon>
    </lineage>
</organism>
<keyword evidence="2" id="KW-0547">Nucleotide-binding</keyword>
<dbReference type="InterPro" id="IPR027094">
    <property type="entry name" value="Mitofusin_fam"/>
</dbReference>
<dbReference type="InterPro" id="IPR045063">
    <property type="entry name" value="Dynamin_N"/>
</dbReference>
<dbReference type="Pfam" id="PF00350">
    <property type="entry name" value="Dynamin_N"/>
    <property type="match status" value="1"/>
</dbReference>
<evidence type="ECO:0000256" key="1">
    <source>
        <dbReference type="ARBA" id="ARBA00004370"/>
    </source>
</evidence>
<evidence type="ECO:0000256" key="3">
    <source>
        <dbReference type="ARBA" id="ARBA00022801"/>
    </source>
</evidence>